<protein>
    <recommendedName>
        <fullName evidence="3">RRM domain-containing protein</fullName>
    </recommendedName>
</protein>
<reference evidence="1 2" key="1">
    <citation type="submission" date="2024-11" db="EMBL/GenBank/DDBJ databases">
        <title>Adaptive evolution of stress response genes in parasites aligns with host niche diversity.</title>
        <authorList>
            <person name="Hahn C."/>
            <person name="Resl P."/>
        </authorList>
    </citation>
    <scope>NUCLEOTIDE SEQUENCE [LARGE SCALE GENOMIC DNA]</scope>
    <source>
        <strain evidence="1">EGGRZ-B1_66</strain>
        <tissue evidence="1">Body</tissue>
    </source>
</reference>
<sequence>VAPTKKVHVGNLPTAIDEETVKQYFAPLRTIAALGVQSRQSSASAWVEFQEVVDTAIFSGRHPIGERAAFVKRFIEPGYSQTNPPQYALPCIHPLQLVTKKEDNLNPPIEAQLEEQLIIDDGMSVDHEEEVQSEIQSSTLEGLSLLTRFQRTAKKADYSLRERIHRLTSDNKLNWPTLKSSITSMLLPDPVEMMIQDFHEVARDDLAPSEKIRMEFSEGYLWHFYNQRPWMFLIPLANPPDLNRVYLRRFLNGFNQQILLWTILIHIESDQLTFLFNAASSCTCNSFNLKCVWRSLSGAHSRE</sequence>
<dbReference type="InterPro" id="IPR035979">
    <property type="entry name" value="RBD_domain_sf"/>
</dbReference>
<dbReference type="InterPro" id="IPR012677">
    <property type="entry name" value="Nucleotide-bd_a/b_plait_sf"/>
</dbReference>
<dbReference type="AlphaFoldDB" id="A0ABD2PTS3"/>
<evidence type="ECO:0000313" key="2">
    <source>
        <dbReference type="Proteomes" id="UP001626550"/>
    </source>
</evidence>
<proteinExistence type="predicted"/>
<evidence type="ECO:0008006" key="3">
    <source>
        <dbReference type="Google" id="ProtNLM"/>
    </source>
</evidence>
<keyword evidence="2" id="KW-1185">Reference proteome</keyword>
<name>A0ABD2PTS3_9PLAT</name>
<gene>
    <name evidence="1" type="ORF">Ciccas_010568</name>
</gene>
<accession>A0ABD2PTS3</accession>
<evidence type="ECO:0000313" key="1">
    <source>
        <dbReference type="EMBL" id="KAL3310860.1"/>
    </source>
</evidence>
<comment type="caution">
    <text evidence="1">The sequence shown here is derived from an EMBL/GenBank/DDBJ whole genome shotgun (WGS) entry which is preliminary data.</text>
</comment>
<organism evidence="1 2">
    <name type="scientific">Cichlidogyrus casuarinus</name>
    <dbReference type="NCBI Taxonomy" id="1844966"/>
    <lineage>
        <taxon>Eukaryota</taxon>
        <taxon>Metazoa</taxon>
        <taxon>Spiralia</taxon>
        <taxon>Lophotrochozoa</taxon>
        <taxon>Platyhelminthes</taxon>
        <taxon>Monogenea</taxon>
        <taxon>Monopisthocotylea</taxon>
        <taxon>Dactylogyridea</taxon>
        <taxon>Ancyrocephalidae</taxon>
        <taxon>Cichlidogyrus</taxon>
    </lineage>
</organism>
<dbReference type="Gene3D" id="3.30.70.330">
    <property type="match status" value="1"/>
</dbReference>
<feature type="non-terminal residue" evidence="1">
    <location>
        <position position="1"/>
    </location>
</feature>
<dbReference type="CDD" id="cd00590">
    <property type="entry name" value="RRM_SF"/>
    <property type="match status" value="1"/>
</dbReference>
<dbReference type="EMBL" id="JBJKFK010002612">
    <property type="protein sequence ID" value="KAL3310860.1"/>
    <property type="molecule type" value="Genomic_DNA"/>
</dbReference>
<dbReference type="Proteomes" id="UP001626550">
    <property type="component" value="Unassembled WGS sequence"/>
</dbReference>
<dbReference type="SUPFAM" id="SSF54928">
    <property type="entry name" value="RNA-binding domain, RBD"/>
    <property type="match status" value="1"/>
</dbReference>